<dbReference type="EMBL" id="AMQM01009881">
    <property type="status" value="NOT_ANNOTATED_CDS"/>
    <property type="molecule type" value="Genomic_DNA"/>
</dbReference>
<dbReference type="KEGG" id="hro:HELRODRAFT_128414"/>
<organism evidence="2 3">
    <name type="scientific">Helobdella robusta</name>
    <name type="common">Californian leech</name>
    <dbReference type="NCBI Taxonomy" id="6412"/>
    <lineage>
        <taxon>Eukaryota</taxon>
        <taxon>Metazoa</taxon>
        <taxon>Spiralia</taxon>
        <taxon>Lophotrochozoa</taxon>
        <taxon>Annelida</taxon>
        <taxon>Clitellata</taxon>
        <taxon>Hirudinea</taxon>
        <taxon>Rhynchobdellida</taxon>
        <taxon>Glossiphoniidae</taxon>
        <taxon>Helobdella</taxon>
    </lineage>
</organism>
<gene>
    <name evidence="2" type="primary">20196080</name>
    <name evidence="1" type="ORF">HELRODRAFT_128414</name>
</gene>
<dbReference type="EnsemblMetazoa" id="HelroT128414">
    <property type="protein sequence ID" value="HelroP128414"/>
    <property type="gene ID" value="HelroG128414"/>
</dbReference>
<sequence length="74" mass="8486">PDQITYNMPKNLPQISLISLLDAFNFTWCNYSVPEEWGKAIIIPILKPGKSKEDPSNYRPISLTNTICKTFEKI</sequence>
<reference evidence="1 3" key="2">
    <citation type="journal article" date="2013" name="Nature">
        <title>Insights into bilaterian evolution from three spiralian genomes.</title>
        <authorList>
            <person name="Simakov O."/>
            <person name="Marletaz F."/>
            <person name="Cho S.J."/>
            <person name="Edsinger-Gonzales E."/>
            <person name="Havlak P."/>
            <person name="Hellsten U."/>
            <person name="Kuo D.H."/>
            <person name="Larsson T."/>
            <person name="Lv J."/>
            <person name="Arendt D."/>
            <person name="Savage R."/>
            <person name="Osoegawa K."/>
            <person name="de Jong P."/>
            <person name="Grimwood J."/>
            <person name="Chapman J.A."/>
            <person name="Shapiro H."/>
            <person name="Aerts A."/>
            <person name="Otillar R.P."/>
            <person name="Terry A.Y."/>
            <person name="Boore J.L."/>
            <person name="Grigoriev I.V."/>
            <person name="Lindberg D.R."/>
            <person name="Seaver E.C."/>
            <person name="Weisblat D.A."/>
            <person name="Putnam N.H."/>
            <person name="Rokhsar D.S."/>
        </authorList>
    </citation>
    <scope>NUCLEOTIDE SEQUENCE</scope>
</reference>
<dbReference type="AlphaFoldDB" id="T1EHN0"/>
<evidence type="ECO:0000313" key="2">
    <source>
        <dbReference type="EnsemblMetazoa" id="HelroP128414"/>
    </source>
</evidence>
<name>T1EHN0_HELRO</name>
<dbReference type="HOGENOM" id="CLU_118269_4_1_1"/>
<dbReference type="RefSeq" id="XP_009022233.1">
    <property type="nucleotide sequence ID" value="XM_009023985.1"/>
</dbReference>
<dbReference type="EMBL" id="KB097102">
    <property type="protein sequence ID" value="ESN99665.1"/>
    <property type="molecule type" value="Genomic_DNA"/>
</dbReference>
<dbReference type="InParanoid" id="T1EHN0"/>
<evidence type="ECO:0000313" key="1">
    <source>
        <dbReference type="EMBL" id="ESN99665.1"/>
    </source>
</evidence>
<dbReference type="Proteomes" id="UP000015101">
    <property type="component" value="Unassembled WGS sequence"/>
</dbReference>
<proteinExistence type="predicted"/>
<protein>
    <recommendedName>
        <fullName evidence="4">Reverse transcriptase domain-containing protein</fullName>
    </recommendedName>
</protein>
<dbReference type="CTD" id="20196080"/>
<dbReference type="OrthoDB" id="6146582at2759"/>
<dbReference type="PANTHER" id="PTHR19446">
    <property type="entry name" value="REVERSE TRANSCRIPTASES"/>
    <property type="match status" value="1"/>
</dbReference>
<evidence type="ECO:0008006" key="4">
    <source>
        <dbReference type="Google" id="ProtNLM"/>
    </source>
</evidence>
<accession>T1EHN0</accession>
<keyword evidence="3" id="KW-1185">Reference proteome</keyword>
<reference evidence="3" key="1">
    <citation type="submission" date="2012-12" db="EMBL/GenBank/DDBJ databases">
        <authorList>
            <person name="Hellsten U."/>
            <person name="Grimwood J."/>
            <person name="Chapman J.A."/>
            <person name="Shapiro H."/>
            <person name="Aerts A."/>
            <person name="Otillar R.P."/>
            <person name="Terry A.Y."/>
            <person name="Boore J.L."/>
            <person name="Simakov O."/>
            <person name="Marletaz F."/>
            <person name="Cho S.-J."/>
            <person name="Edsinger-Gonzales E."/>
            <person name="Havlak P."/>
            <person name="Kuo D.-H."/>
            <person name="Larsson T."/>
            <person name="Lv J."/>
            <person name="Arendt D."/>
            <person name="Savage R."/>
            <person name="Osoegawa K."/>
            <person name="de Jong P."/>
            <person name="Lindberg D.R."/>
            <person name="Seaver E.C."/>
            <person name="Weisblat D.A."/>
            <person name="Putnam N.H."/>
            <person name="Grigoriev I.V."/>
            <person name="Rokhsar D.S."/>
        </authorList>
    </citation>
    <scope>NUCLEOTIDE SEQUENCE</scope>
</reference>
<dbReference type="STRING" id="6412.T1EHN0"/>
<evidence type="ECO:0000313" key="3">
    <source>
        <dbReference type="Proteomes" id="UP000015101"/>
    </source>
</evidence>
<reference evidence="2" key="3">
    <citation type="submission" date="2015-06" db="UniProtKB">
        <authorList>
            <consortium name="EnsemblMetazoa"/>
        </authorList>
    </citation>
    <scope>IDENTIFICATION</scope>
</reference>
<dbReference type="GeneID" id="20196080"/>